<keyword evidence="6" id="KW-0223">Dioxygenase</keyword>
<evidence type="ECO:0000256" key="5">
    <source>
        <dbReference type="ARBA" id="ARBA00023004"/>
    </source>
</evidence>
<keyword evidence="7" id="KW-1185">Reference proteome</keyword>
<protein>
    <submittedName>
        <fullName evidence="6">Dioxygenase</fullName>
    </submittedName>
</protein>
<keyword evidence="5" id="KW-0408">Iron</keyword>
<dbReference type="GO" id="GO:0051213">
    <property type="term" value="F:dioxygenase activity"/>
    <property type="evidence" value="ECO:0007669"/>
    <property type="project" value="UniProtKB-KW"/>
</dbReference>
<evidence type="ECO:0000256" key="4">
    <source>
        <dbReference type="ARBA" id="ARBA00023002"/>
    </source>
</evidence>
<dbReference type="PANTHER" id="PTHR10543:SF89">
    <property type="entry name" value="CAROTENOID 9,10(9',10')-CLEAVAGE DIOXYGENASE 1"/>
    <property type="match status" value="1"/>
</dbReference>
<comment type="similarity">
    <text evidence="2">Belongs to the carotenoid oxygenase family.</text>
</comment>
<evidence type="ECO:0000256" key="1">
    <source>
        <dbReference type="ARBA" id="ARBA00001954"/>
    </source>
</evidence>
<accession>A0ABT3T8U7</accession>
<evidence type="ECO:0000313" key="6">
    <source>
        <dbReference type="EMBL" id="MCX2978711.1"/>
    </source>
</evidence>
<evidence type="ECO:0000256" key="3">
    <source>
        <dbReference type="ARBA" id="ARBA00022723"/>
    </source>
</evidence>
<organism evidence="6 7">
    <name type="scientific">Candidatus Marimicrobium litorale</name>
    <dbReference type="NCBI Taxonomy" id="2518991"/>
    <lineage>
        <taxon>Bacteria</taxon>
        <taxon>Pseudomonadati</taxon>
        <taxon>Pseudomonadota</taxon>
        <taxon>Gammaproteobacteria</taxon>
        <taxon>Cellvibrionales</taxon>
        <taxon>Halieaceae</taxon>
        <taxon>Marimicrobium</taxon>
    </lineage>
</organism>
<sequence length="508" mass="57192">MKAAKGPVNFDSTERCLGGVTEFDDTPPWIYQLDNPYLHGVYAPARHEIAAENLPIEGELPLDLEGAYLRNGPNPVFQPKNRYHPFDGDGMVHAVYFRDGKASYRNRLVRTDALLAEQQQGHSVSPGVMGPFDYGVSEFGIKDTSNTDVFCYKGDLVTLWYNAGNPFLLDGRTLESKGSFTLEGRRRRRLSAHSKVDWATGELLFFDYGDELPYLTFGVADAAGNVLHEVPIELPGPRLPHDIGFTTHYAILHDLPFFHDLEVLRRHKLRVLTFHQDIPTRFGIIPRCGNTGDVRWFECEPCYILHVSNCWEAGDWVVMDGCRSTNPMPDAQAGDGELAHMLAYMRLEANNYRWRFNRVTGEVREGDIDDLNTEFNKTNPVFHGVKSKYAYHQRIPLLSEGGHTLRFTGLVKYNNETGQSTQWDYGTGVFGSETVYAPKPGANRSSEEDDGYLTTIVTDSNTWQSECLVFDARDITVGPICRVQLPQRVPSGFHASWARGEDLWGIAG</sequence>
<keyword evidence="3" id="KW-0479">Metal-binding</keyword>
<reference evidence="6" key="1">
    <citation type="submission" date="2019-02" db="EMBL/GenBank/DDBJ databases">
        <authorList>
            <person name="Li S.-H."/>
        </authorList>
    </citation>
    <scope>NUCLEOTIDE SEQUENCE</scope>
    <source>
        <strain evidence="6">IMCC11814</strain>
    </source>
</reference>
<evidence type="ECO:0000256" key="2">
    <source>
        <dbReference type="ARBA" id="ARBA00006787"/>
    </source>
</evidence>
<dbReference type="Proteomes" id="UP001143304">
    <property type="component" value="Unassembled WGS sequence"/>
</dbReference>
<dbReference type="InterPro" id="IPR004294">
    <property type="entry name" value="Carotenoid_Oase"/>
</dbReference>
<name>A0ABT3T8U7_9GAMM</name>
<proteinExistence type="inferred from homology"/>
<dbReference type="EMBL" id="SHNO01000001">
    <property type="protein sequence ID" value="MCX2978711.1"/>
    <property type="molecule type" value="Genomic_DNA"/>
</dbReference>
<dbReference type="Pfam" id="PF03055">
    <property type="entry name" value="RPE65"/>
    <property type="match status" value="1"/>
</dbReference>
<dbReference type="RefSeq" id="WP_279250404.1">
    <property type="nucleotide sequence ID" value="NZ_SHNO01000001.1"/>
</dbReference>
<evidence type="ECO:0000313" key="7">
    <source>
        <dbReference type="Proteomes" id="UP001143304"/>
    </source>
</evidence>
<comment type="cofactor">
    <cofactor evidence="1">
        <name>Fe(2+)</name>
        <dbReference type="ChEBI" id="CHEBI:29033"/>
    </cofactor>
</comment>
<comment type="caution">
    <text evidence="6">The sequence shown here is derived from an EMBL/GenBank/DDBJ whole genome shotgun (WGS) entry which is preliminary data.</text>
</comment>
<keyword evidence="4" id="KW-0560">Oxidoreductase</keyword>
<gene>
    <name evidence="6" type="ORF">EYC82_15195</name>
</gene>
<dbReference type="PANTHER" id="PTHR10543">
    <property type="entry name" value="BETA-CAROTENE DIOXYGENASE"/>
    <property type="match status" value="1"/>
</dbReference>